<evidence type="ECO:0000313" key="2">
    <source>
        <dbReference type="Proteomes" id="UP000308600"/>
    </source>
</evidence>
<keyword evidence="2" id="KW-1185">Reference proteome</keyword>
<proteinExistence type="predicted"/>
<gene>
    <name evidence="1" type="ORF">BDN72DRAFT_963957</name>
</gene>
<name>A0ACD3AD68_9AGAR</name>
<organism evidence="1 2">
    <name type="scientific">Pluteus cervinus</name>
    <dbReference type="NCBI Taxonomy" id="181527"/>
    <lineage>
        <taxon>Eukaryota</taxon>
        <taxon>Fungi</taxon>
        <taxon>Dikarya</taxon>
        <taxon>Basidiomycota</taxon>
        <taxon>Agaricomycotina</taxon>
        <taxon>Agaricomycetes</taxon>
        <taxon>Agaricomycetidae</taxon>
        <taxon>Agaricales</taxon>
        <taxon>Pluteineae</taxon>
        <taxon>Pluteaceae</taxon>
        <taxon>Pluteus</taxon>
    </lineage>
</organism>
<dbReference type="Proteomes" id="UP000308600">
    <property type="component" value="Unassembled WGS sequence"/>
</dbReference>
<reference evidence="1 2" key="1">
    <citation type="journal article" date="2019" name="Nat. Ecol. Evol.">
        <title>Megaphylogeny resolves global patterns of mushroom evolution.</title>
        <authorList>
            <person name="Varga T."/>
            <person name="Krizsan K."/>
            <person name="Foldi C."/>
            <person name="Dima B."/>
            <person name="Sanchez-Garcia M."/>
            <person name="Sanchez-Ramirez S."/>
            <person name="Szollosi G.J."/>
            <person name="Szarkandi J.G."/>
            <person name="Papp V."/>
            <person name="Albert L."/>
            <person name="Andreopoulos W."/>
            <person name="Angelini C."/>
            <person name="Antonin V."/>
            <person name="Barry K.W."/>
            <person name="Bougher N.L."/>
            <person name="Buchanan P."/>
            <person name="Buyck B."/>
            <person name="Bense V."/>
            <person name="Catcheside P."/>
            <person name="Chovatia M."/>
            <person name="Cooper J."/>
            <person name="Damon W."/>
            <person name="Desjardin D."/>
            <person name="Finy P."/>
            <person name="Geml J."/>
            <person name="Haridas S."/>
            <person name="Hughes K."/>
            <person name="Justo A."/>
            <person name="Karasinski D."/>
            <person name="Kautmanova I."/>
            <person name="Kiss B."/>
            <person name="Kocsube S."/>
            <person name="Kotiranta H."/>
            <person name="LaButti K.M."/>
            <person name="Lechner B.E."/>
            <person name="Liimatainen K."/>
            <person name="Lipzen A."/>
            <person name="Lukacs Z."/>
            <person name="Mihaltcheva S."/>
            <person name="Morgado L.N."/>
            <person name="Niskanen T."/>
            <person name="Noordeloos M.E."/>
            <person name="Ohm R.A."/>
            <person name="Ortiz-Santana B."/>
            <person name="Ovrebo C."/>
            <person name="Racz N."/>
            <person name="Riley R."/>
            <person name="Savchenko A."/>
            <person name="Shiryaev A."/>
            <person name="Soop K."/>
            <person name="Spirin V."/>
            <person name="Szebenyi C."/>
            <person name="Tomsovsky M."/>
            <person name="Tulloss R.E."/>
            <person name="Uehling J."/>
            <person name="Grigoriev I.V."/>
            <person name="Vagvolgyi C."/>
            <person name="Papp T."/>
            <person name="Martin F.M."/>
            <person name="Miettinen O."/>
            <person name="Hibbett D.S."/>
            <person name="Nagy L.G."/>
        </authorList>
    </citation>
    <scope>NUCLEOTIDE SEQUENCE [LARGE SCALE GENOMIC DNA]</scope>
    <source>
        <strain evidence="1 2">NL-1719</strain>
    </source>
</reference>
<dbReference type="EMBL" id="ML208525">
    <property type="protein sequence ID" value="TFK63380.1"/>
    <property type="molecule type" value="Genomic_DNA"/>
</dbReference>
<evidence type="ECO:0000313" key="1">
    <source>
        <dbReference type="EMBL" id="TFK63380.1"/>
    </source>
</evidence>
<accession>A0ACD3AD68</accession>
<protein>
    <submittedName>
        <fullName evidence="1">Uncharacterized protein</fullName>
    </submittedName>
</protein>
<sequence>MDELRLSKMSDQSIFVDLSKPYVRQLAQYILPPLGMQVSKNADITKDTINYWMRGLGTVIRVLEESLRKNDAKKATECLGHLVGYSTIFNDRAFLIWLSSSSVLDCAVSRGTPSFGESSPSKLFTWSSYAKTNVYHLAVFRGPIYQRCLEQPDTCNRKYLLHFVTQGLTHHRYLFSFPSDCVNIYHRRVCPKRMLLLRPLHDLPRCMDVLAQHLDIIESAGVTPLSVSELEDTSYPPVSSASTPALDWAEYR</sequence>